<dbReference type="EMBL" id="AM849034">
    <property type="protein sequence ID" value="CAQ01223.1"/>
    <property type="molecule type" value="Genomic_DNA"/>
</dbReference>
<dbReference type="HOGENOM" id="CLU_3181833_0_0_11"/>
<sequence length="46" mass="5542">MFKNLAEYRFPWFGIFRQLLACVQRFNITIVAVDLDYRRGSMGKRL</sequence>
<name>B0RGG6_CLASE</name>
<evidence type="ECO:0000313" key="1">
    <source>
        <dbReference type="EMBL" id="CAQ01223.1"/>
    </source>
</evidence>
<proteinExistence type="predicted"/>
<keyword evidence="2" id="KW-1185">Reference proteome</keyword>
<dbReference type="AlphaFoldDB" id="B0RGG6"/>
<protein>
    <submittedName>
        <fullName evidence="1">Uncharacterized protein</fullName>
    </submittedName>
</protein>
<reference evidence="1 2" key="1">
    <citation type="journal article" date="2008" name="J. Bacteriol.">
        <title>Genome of the actinomycete plant pathogen Clavibacter michiganensis subsp. sepedonicus suggests recent niche adaptation.</title>
        <authorList>
            <person name="Bentley S.D."/>
            <person name="Corton C."/>
            <person name="Brown S.E."/>
            <person name="Barron A."/>
            <person name="Clark L."/>
            <person name="Doggett J."/>
            <person name="Harris B."/>
            <person name="Ormond D."/>
            <person name="Quail M.A."/>
            <person name="May G."/>
            <person name="Francis D."/>
            <person name="Knudson D."/>
            <person name="Parkhill J."/>
            <person name="Ishimaru C.A."/>
        </authorList>
    </citation>
    <scope>NUCLEOTIDE SEQUENCE [LARGE SCALE GENOMIC DNA]</scope>
    <source>
        <strain evidence="2">ATCC 33113 / DSM 20744 / JCM 9667 / LMG 2889 / ICMP 2535 / C-1</strain>
    </source>
</reference>
<evidence type="ECO:0000313" key="2">
    <source>
        <dbReference type="Proteomes" id="UP000001318"/>
    </source>
</evidence>
<organism evidence="1 2">
    <name type="scientific">Clavibacter sepedonicus</name>
    <name type="common">Clavibacter michiganensis subsp. sepedonicus</name>
    <dbReference type="NCBI Taxonomy" id="31964"/>
    <lineage>
        <taxon>Bacteria</taxon>
        <taxon>Bacillati</taxon>
        <taxon>Actinomycetota</taxon>
        <taxon>Actinomycetes</taxon>
        <taxon>Micrococcales</taxon>
        <taxon>Microbacteriaceae</taxon>
        <taxon>Clavibacter</taxon>
    </lineage>
</organism>
<accession>B0RGG6</accession>
<dbReference type="Proteomes" id="UP000001318">
    <property type="component" value="Chromosome"/>
</dbReference>
<gene>
    <name evidence="1" type="ordered locus">CMS1105</name>
</gene>
<dbReference type="KEGG" id="cms:CMS1105"/>